<dbReference type="NCBIfam" id="TIGR00099">
    <property type="entry name" value="Cof-subfamily"/>
    <property type="match status" value="1"/>
</dbReference>
<dbReference type="PANTHER" id="PTHR10000">
    <property type="entry name" value="PHOSPHOSERINE PHOSPHATASE"/>
    <property type="match status" value="1"/>
</dbReference>
<dbReference type="SFLD" id="SFLDG01140">
    <property type="entry name" value="C2.B:_Phosphomannomutase_and_P"/>
    <property type="match status" value="1"/>
</dbReference>
<dbReference type="GO" id="GO:0016791">
    <property type="term" value="F:phosphatase activity"/>
    <property type="evidence" value="ECO:0007669"/>
    <property type="project" value="UniProtKB-ARBA"/>
</dbReference>
<gene>
    <name evidence="1" type="primary">ywpJ_1</name>
    <name evidence="1" type="ORF">SSLFYP27_00068</name>
</gene>
<dbReference type="EC" id="3.1.3.-" evidence="1"/>
<dbReference type="NCBIfam" id="TIGR01484">
    <property type="entry name" value="HAD-SF-IIB"/>
    <property type="match status" value="2"/>
</dbReference>
<accession>A0A6N3CYX4</accession>
<dbReference type="SFLD" id="SFLDS00003">
    <property type="entry name" value="Haloacid_Dehalogenase"/>
    <property type="match status" value="1"/>
</dbReference>
<dbReference type="GO" id="GO:0005829">
    <property type="term" value="C:cytosol"/>
    <property type="evidence" value="ECO:0007669"/>
    <property type="project" value="TreeGrafter"/>
</dbReference>
<dbReference type="GO" id="GO:0000287">
    <property type="term" value="F:magnesium ion binding"/>
    <property type="evidence" value="ECO:0007669"/>
    <property type="project" value="TreeGrafter"/>
</dbReference>
<dbReference type="RefSeq" id="WP_156666788.1">
    <property type="nucleotide sequence ID" value="NZ_CACRUO010000034.1"/>
</dbReference>
<proteinExistence type="predicted"/>
<protein>
    <submittedName>
        <fullName evidence="1">Phosphatase YwpJ</fullName>
        <ecNumber evidence="1">3.1.3.-</ecNumber>
    </submittedName>
</protein>
<evidence type="ECO:0000313" key="1">
    <source>
        <dbReference type="EMBL" id="VYU19939.1"/>
    </source>
</evidence>
<dbReference type="InterPro" id="IPR000150">
    <property type="entry name" value="Cof"/>
</dbReference>
<dbReference type="InterPro" id="IPR006379">
    <property type="entry name" value="HAD-SF_hydro_IIB"/>
</dbReference>
<dbReference type="AlphaFoldDB" id="A0A6N3CYX4"/>
<keyword evidence="1" id="KW-0378">Hydrolase</keyword>
<dbReference type="SUPFAM" id="SSF56784">
    <property type="entry name" value="HAD-like"/>
    <property type="match status" value="1"/>
</dbReference>
<dbReference type="Pfam" id="PF08282">
    <property type="entry name" value="Hydrolase_3"/>
    <property type="match status" value="1"/>
</dbReference>
<name>A0A6N3CYX4_STASI</name>
<dbReference type="Gene3D" id="3.40.50.1000">
    <property type="entry name" value="HAD superfamily/HAD-like"/>
    <property type="match status" value="1"/>
</dbReference>
<dbReference type="PANTHER" id="PTHR10000:SF55">
    <property type="entry name" value="5-AMINO-6-(5-PHOSPHO-D-RIBITYLAMINO)URACIL PHOSPHATASE YCSE"/>
    <property type="match status" value="1"/>
</dbReference>
<dbReference type="EMBL" id="CACRUO010000034">
    <property type="protein sequence ID" value="VYU19939.1"/>
    <property type="molecule type" value="Genomic_DNA"/>
</dbReference>
<dbReference type="InterPro" id="IPR023214">
    <property type="entry name" value="HAD_sf"/>
</dbReference>
<sequence length="285" mass="32367">MDNVKAIFLDMDGTILQENNRVSDKTTETIKQLRQNGYKVFIATGRSFDEIEHLTPENFEIDGVISSNGTRGDAEGVTIFEHSLTYEAVTEIVESAKAQHIYYEVFPFSGKRMILKEDREWIEATCAGDTPPNNVGISEWNSRKHALNGNVNWVDTLPQMQFSKIYMFTPDLEKITKFREHLIDEQKQLEITVSNSSRFNAETMAEGIDKGTGIKEMIEHFNIPQSDTLVIGDSDNDRSMFVFGHYTVAMKNARPEIQALTKDVTSYTNDEDGAARYLESNLLNQ</sequence>
<dbReference type="InterPro" id="IPR036412">
    <property type="entry name" value="HAD-like_sf"/>
</dbReference>
<organism evidence="1">
    <name type="scientific">Staphylococcus simulans</name>
    <dbReference type="NCBI Taxonomy" id="1286"/>
    <lineage>
        <taxon>Bacteria</taxon>
        <taxon>Bacillati</taxon>
        <taxon>Bacillota</taxon>
        <taxon>Bacilli</taxon>
        <taxon>Bacillales</taxon>
        <taxon>Staphylococcaceae</taxon>
        <taxon>Staphylococcus</taxon>
    </lineage>
</organism>
<dbReference type="Gene3D" id="3.30.1240.10">
    <property type="match status" value="1"/>
</dbReference>
<reference evidence="1" key="1">
    <citation type="submission" date="2019-11" db="EMBL/GenBank/DDBJ databases">
        <authorList>
            <person name="Feng L."/>
        </authorList>
    </citation>
    <scope>NUCLEOTIDE SEQUENCE</scope>
    <source>
        <strain evidence="1">SsimulansLFYP27</strain>
    </source>
</reference>